<dbReference type="NCBIfam" id="NF004630">
    <property type="entry name" value="PRK05974.1"/>
    <property type="match status" value="1"/>
</dbReference>
<comment type="caution">
    <text evidence="7">The sequence shown here is derived from an EMBL/GenBank/DDBJ whole genome shotgun (WGS) entry which is preliminary data.</text>
</comment>
<dbReference type="PANTHER" id="PTHR34696">
    <property type="entry name" value="PHOSPHORIBOSYLFORMYLGLYCINAMIDINE SYNTHASE SUBUNIT PURS"/>
    <property type="match status" value="1"/>
</dbReference>
<keyword evidence="3 6" id="KW-0547">Nucleotide-binding</keyword>
<comment type="function">
    <text evidence="6">Part of the phosphoribosylformylglycinamidine synthase complex involved in the purines biosynthetic pathway. Catalyzes the ATP-dependent conversion of formylglycinamide ribonucleotide (FGAR) and glutamine to yield formylglycinamidine ribonucleotide (FGAM) and glutamate. The FGAM synthase complex is composed of three subunits. PurQ produces an ammonia molecule by converting glutamine to glutamate. PurL transfers the ammonia molecule to FGAR to form FGAM in an ATP-dependent manner. PurS interacts with PurQ and PurL and is thought to assist in the transfer of the ammonia molecule from PurQ to PurL.</text>
</comment>
<dbReference type="GO" id="GO:0005737">
    <property type="term" value="C:cytoplasm"/>
    <property type="evidence" value="ECO:0007669"/>
    <property type="project" value="UniProtKB-SubCell"/>
</dbReference>
<evidence type="ECO:0000313" key="8">
    <source>
        <dbReference type="Proteomes" id="UP000230859"/>
    </source>
</evidence>
<comment type="pathway">
    <text evidence="6">Purine metabolism; IMP biosynthesis via de novo pathway; 5-amino-1-(5-phospho-D-ribosyl)imidazole from N(2)-formyl-N(1)-(5-phospho-D-ribosyl)glycinamide: step 1/2.</text>
</comment>
<evidence type="ECO:0000256" key="3">
    <source>
        <dbReference type="ARBA" id="ARBA00022741"/>
    </source>
</evidence>
<dbReference type="PANTHER" id="PTHR34696:SF1">
    <property type="entry name" value="PHOSPHORIBOSYLFORMYLGLYCINAMIDINE SYNTHASE SUBUNIT PURS"/>
    <property type="match status" value="1"/>
</dbReference>
<comment type="catalytic activity">
    <reaction evidence="6">
        <text>N(2)-formyl-N(1)-(5-phospho-beta-D-ribosyl)glycinamide + L-glutamine + ATP + H2O = 2-formamido-N(1)-(5-O-phospho-beta-D-ribosyl)acetamidine + L-glutamate + ADP + phosphate + H(+)</text>
        <dbReference type="Rhea" id="RHEA:17129"/>
        <dbReference type="ChEBI" id="CHEBI:15377"/>
        <dbReference type="ChEBI" id="CHEBI:15378"/>
        <dbReference type="ChEBI" id="CHEBI:29985"/>
        <dbReference type="ChEBI" id="CHEBI:30616"/>
        <dbReference type="ChEBI" id="CHEBI:43474"/>
        <dbReference type="ChEBI" id="CHEBI:58359"/>
        <dbReference type="ChEBI" id="CHEBI:147286"/>
        <dbReference type="ChEBI" id="CHEBI:147287"/>
        <dbReference type="ChEBI" id="CHEBI:456216"/>
        <dbReference type="EC" id="6.3.5.3"/>
    </reaction>
</comment>
<evidence type="ECO:0000313" key="7">
    <source>
        <dbReference type="EMBL" id="PIQ86177.1"/>
    </source>
</evidence>
<organism evidence="7 8">
    <name type="scientific">Candidatus Abzuiibacterium crystallinum</name>
    <dbReference type="NCBI Taxonomy" id="1974748"/>
    <lineage>
        <taxon>Bacteria</taxon>
        <taxon>Pseudomonadati</taxon>
        <taxon>Candidatus Omnitrophota</taxon>
        <taxon>Candidatus Abzuiibacterium</taxon>
    </lineage>
</organism>
<dbReference type="UniPathway" id="UPA00074">
    <property type="reaction ID" value="UER00128"/>
</dbReference>
<dbReference type="EMBL" id="PCVY01000049">
    <property type="protein sequence ID" value="PIQ86177.1"/>
    <property type="molecule type" value="Genomic_DNA"/>
</dbReference>
<evidence type="ECO:0000256" key="2">
    <source>
        <dbReference type="ARBA" id="ARBA00022598"/>
    </source>
</evidence>
<name>A0A2H0LP60_9BACT</name>
<comment type="similarity">
    <text evidence="6">Belongs to the PurS family.</text>
</comment>
<evidence type="ECO:0000256" key="1">
    <source>
        <dbReference type="ARBA" id="ARBA00022490"/>
    </source>
</evidence>
<dbReference type="Proteomes" id="UP000230859">
    <property type="component" value="Unassembled WGS sequence"/>
</dbReference>
<sequence>MFQAKINVTLKKSVFDPQGKTVLDALHSLGFGEAEDVRVGKYFKMTLKAKDKAAAEKEVKAICDKLLINPVIEEYQFQLAPLESDQ</sequence>
<keyword evidence="1 6" id="KW-0963">Cytoplasm</keyword>
<comment type="subunit">
    <text evidence="6">Part of the FGAM synthase complex composed of 1 PurL, 1 PurQ and 2 PurS subunits.</text>
</comment>
<evidence type="ECO:0000256" key="6">
    <source>
        <dbReference type="HAMAP-Rule" id="MF_01926"/>
    </source>
</evidence>
<comment type="subcellular location">
    <subcellularLocation>
        <location evidence="6">Cytoplasm</location>
    </subcellularLocation>
</comment>
<dbReference type="InterPro" id="IPR036604">
    <property type="entry name" value="PurS-like_sf"/>
</dbReference>
<evidence type="ECO:0000256" key="5">
    <source>
        <dbReference type="ARBA" id="ARBA00022840"/>
    </source>
</evidence>
<gene>
    <name evidence="6" type="primary">purS</name>
    <name evidence="7" type="ORF">COV74_05730</name>
</gene>
<dbReference type="SUPFAM" id="SSF82697">
    <property type="entry name" value="PurS-like"/>
    <property type="match status" value="1"/>
</dbReference>
<dbReference type="EC" id="6.3.5.3" evidence="6"/>
<accession>A0A2H0LP60</accession>
<dbReference type="Gene3D" id="3.30.1280.10">
    <property type="entry name" value="Phosphoribosylformylglycinamidine synthase subunit PurS"/>
    <property type="match status" value="1"/>
</dbReference>
<dbReference type="Pfam" id="PF02700">
    <property type="entry name" value="PurS"/>
    <property type="match status" value="1"/>
</dbReference>
<dbReference type="HAMAP" id="MF_01926">
    <property type="entry name" value="PurS"/>
    <property type="match status" value="1"/>
</dbReference>
<reference evidence="7 8" key="1">
    <citation type="submission" date="2017-09" db="EMBL/GenBank/DDBJ databases">
        <title>Depth-based differentiation of microbial function through sediment-hosted aquifers and enrichment of novel symbionts in the deep terrestrial subsurface.</title>
        <authorList>
            <person name="Probst A.J."/>
            <person name="Ladd B."/>
            <person name="Jarett J.K."/>
            <person name="Geller-Mcgrath D.E."/>
            <person name="Sieber C.M."/>
            <person name="Emerson J.B."/>
            <person name="Anantharaman K."/>
            <person name="Thomas B.C."/>
            <person name="Malmstrom R."/>
            <person name="Stieglmeier M."/>
            <person name="Klingl A."/>
            <person name="Woyke T."/>
            <person name="Ryan C.M."/>
            <person name="Banfield J.F."/>
        </authorList>
    </citation>
    <scope>NUCLEOTIDE SEQUENCE [LARGE SCALE GENOMIC DNA]</scope>
    <source>
        <strain evidence="7">CG11_big_fil_rev_8_21_14_0_20_45_26</strain>
    </source>
</reference>
<dbReference type="GO" id="GO:0006189">
    <property type="term" value="P:'de novo' IMP biosynthetic process"/>
    <property type="evidence" value="ECO:0007669"/>
    <property type="project" value="UniProtKB-UniRule"/>
</dbReference>
<keyword evidence="4 6" id="KW-0658">Purine biosynthesis</keyword>
<protein>
    <recommendedName>
        <fullName evidence="6">Phosphoribosylformylglycinamidine synthase subunit PurS</fullName>
        <shortName evidence="6">FGAM synthase</shortName>
        <ecNumber evidence="6">6.3.5.3</ecNumber>
    </recommendedName>
    <alternativeName>
        <fullName evidence="6">Formylglycinamide ribonucleotide amidotransferase subunit III</fullName>
        <shortName evidence="6">FGAR amidotransferase III</shortName>
        <shortName evidence="6">FGAR-AT III</shortName>
    </alternativeName>
    <alternativeName>
        <fullName evidence="6">Phosphoribosylformylglycinamidine synthase subunit III</fullName>
    </alternativeName>
</protein>
<dbReference type="GO" id="GO:0005524">
    <property type="term" value="F:ATP binding"/>
    <property type="evidence" value="ECO:0007669"/>
    <property type="project" value="UniProtKB-UniRule"/>
</dbReference>
<dbReference type="NCBIfam" id="TIGR00302">
    <property type="entry name" value="phosphoribosylformylglycinamidine synthase subunit PurS"/>
    <property type="match status" value="1"/>
</dbReference>
<dbReference type="AlphaFoldDB" id="A0A2H0LP60"/>
<evidence type="ECO:0000256" key="4">
    <source>
        <dbReference type="ARBA" id="ARBA00022755"/>
    </source>
</evidence>
<keyword evidence="5 6" id="KW-0067">ATP-binding</keyword>
<proteinExistence type="inferred from homology"/>
<dbReference type="GO" id="GO:0004642">
    <property type="term" value="F:phosphoribosylformylglycinamidine synthase activity"/>
    <property type="evidence" value="ECO:0007669"/>
    <property type="project" value="UniProtKB-UniRule"/>
</dbReference>
<dbReference type="InterPro" id="IPR003850">
    <property type="entry name" value="PurS"/>
</dbReference>
<keyword evidence="2 6" id="KW-0436">Ligase</keyword>